<accession>A0A4U0UH78</accession>
<dbReference type="GO" id="GO:0006144">
    <property type="term" value="P:purine nucleobase metabolic process"/>
    <property type="evidence" value="ECO:0007669"/>
    <property type="project" value="UniProtKB-KW"/>
</dbReference>
<dbReference type="PANTHER" id="PTHR37987:SF1">
    <property type="entry name" value="OXO-4-HYDROXY-4-CARBOXY-5-UREIDOIMIDAZOLINE DECARBOXYLASE DOMAIN-CONTAINING PROTEIN"/>
    <property type="match status" value="1"/>
</dbReference>
<dbReference type="InterPro" id="IPR036778">
    <property type="entry name" value="OHCU_decarboxylase_sf"/>
</dbReference>
<organism evidence="3 4">
    <name type="scientific">Friedmanniomyces endolithicus</name>
    <dbReference type="NCBI Taxonomy" id="329885"/>
    <lineage>
        <taxon>Eukaryota</taxon>
        <taxon>Fungi</taxon>
        <taxon>Dikarya</taxon>
        <taxon>Ascomycota</taxon>
        <taxon>Pezizomycotina</taxon>
        <taxon>Dothideomycetes</taxon>
        <taxon>Dothideomycetidae</taxon>
        <taxon>Mycosphaerellales</taxon>
        <taxon>Teratosphaeriaceae</taxon>
        <taxon>Friedmanniomyces</taxon>
    </lineage>
</organism>
<evidence type="ECO:0000259" key="2">
    <source>
        <dbReference type="Pfam" id="PF09349"/>
    </source>
</evidence>
<dbReference type="OrthoDB" id="5398391at2759"/>
<evidence type="ECO:0000313" key="4">
    <source>
        <dbReference type="Proteomes" id="UP000310066"/>
    </source>
</evidence>
<dbReference type="STRING" id="329885.A0A4U0UH78"/>
<dbReference type="InterPro" id="IPR018020">
    <property type="entry name" value="OHCU_decarboxylase"/>
</dbReference>
<evidence type="ECO:0000256" key="1">
    <source>
        <dbReference type="ARBA" id="ARBA00022631"/>
    </source>
</evidence>
<dbReference type="Pfam" id="PF09349">
    <property type="entry name" value="OHCU_decarbox"/>
    <property type="match status" value="1"/>
</dbReference>
<dbReference type="PANTHER" id="PTHR37987">
    <property type="entry name" value="CHROMOSOME 9, WHOLE GENOME SHOTGUN SEQUENCE"/>
    <property type="match status" value="1"/>
</dbReference>
<sequence>MPSLPPITSLPTSTPSQLTQILDILFEPSPQLHALALPLLHSTPFPSYSALISAIDAQLSALADSSSTPDTHCLESILASHPRLGAKGVESALSRGEQAGLQERGEGEGEELRGLNEAYEARFPGLRYVVFVDGRARGVIMEDMGRRIEEGDVGGERRAAIRAMCEIAADRVRKLLRQD</sequence>
<proteinExistence type="predicted"/>
<dbReference type="Gene3D" id="1.10.3330.10">
    <property type="entry name" value="Oxo-4-hydroxy-4-carboxy-5-ureidoimidazoline decarboxylase"/>
    <property type="match status" value="1"/>
</dbReference>
<reference evidence="3 4" key="1">
    <citation type="submission" date="2017-03" db="EMBL/GenBank/DDBJ databases">
        <title>Genomes of endolithic fungi from Antarctica.</title>
        <authorList>
            <person name="Coleine C."/>
            <person name="Masonjones S."/>
            <person name="Stajich J.E."/>
        </authorList>
    </citation>
    <scope>NUCLEOTIDE SEQUENCE [LARGE SCALE GENOMIC DNA]</scope>
    <source>
        <strain evidence="3 4">CCFEE 5311</strain>
    </source>
</reference>
<evidence type="ECO:0000313" key="3">
    <source>
        <dbReference type="EMBL" id="TKA34938.1"/>
    </source>
</evidence>
<name>A0A4U0UH78_9PEZI</name>
<keyword evidence="1" id="KW-0659">Purine metabolism</keyword>
<dbReference type="SUPFAM" id="SSF158694">
    <property type="entry name" value="UraD-Like"/>
    <property type="match status" value="1"/>
</dbReference>
<dbReference type="Proteomes" id="UP000310066">
    <property type="component" value="Unassembled WGS sequence"/>
</dbReference>
<dbReference type="AlphaFoldDB" id="A0A4U0UH78"/>
<protein>
    <recommendedName>
        <fullName evidence="2">Oxo-4-hydroxy-4-carboxy-5-ureidoimidazoline decarboxylase domain-containing protein</fullName>
    </recommendedName>
</protein>
<feature type="domain" description="Oxo-4-hydroxy-4-carboxy-5-ureidoimidazoline decarboxylase" evidence="2">
    <location>
        <begin position="15"/>
        <end position="172"/>
    </location>
</feature>
<dbReference type="EMBL" id="NAJP01000075">
    <property type="protein sequence ID" value="TKA34938.1"/>
    <property type="molecule type" value="Genomic_DNA"/>
</dbReference>
<comment type="caution">
    <text evidence="3">The sequence shown here is derived from an EMBL/GenBank/DDBJ whole genome shotgun (WGS) entry which is preliminary data.</text>
</comment>
<gene>
    <name evidence="3" type="ORF">B0A54_13901</name>
</gene>